<dbReference type="Proteomes" id="UP000318307">
    <property type="component" value="Unassembled WGS sequence"/>
</dbReference>
<feature type="domain" description="Serine aminopeptidase S33" evidence="1">
    <location>
        <begin position="61"/>
        <end position="166"/>
    </location>
</feature>
<dbReference type="EMBL" id="VLLC01000015">
    <property type="protein sequence ID" value="TWI71139.1"/>
    <property type="molecule type" value="Genomic_DNA"/>
</dbReference>
<dbReference type="PANTHER" id="PTHR12277">
    <property type="entry name" value="ALPHA/BETA HYDROLASE DOMAIN-CONTAINING PROTEIN"/>
    <property type="match status" value="1"/>
</dbReference>
<accession>A0A562RPZ7</accession>
<dbReference type="InterPro" id="IPR022742">
    <property type="entry name" value="Hydrolase_4"/>
</dbReference>
<evidence type="ECO:0000313" key="2">
    <source>
        <dbReference type="EMBL" id="TWI71139.1"/>
    </source>
</evidence>
<dbReference type="AlphaFoldDB" id="A0A562RPZ7"/>
<name>A0A562RPZ7_9BACT</name>
<dbReference type="SUPFAM" id="SSF53474">
    <property type="entry name" value="alpha/beta-Hydrolases"/>
    <property type="match status" value="1"/>
</dbReference>
<keyword evidence="3" id="KW-1185">Reference proteome</keyword>
<organism evidence="2 3">
    <name type="scientific">Desulfobotulus alkaliphilus</name>
    <dbReference type="NCBI Taxonomy" id="622671"/>
    <lineage>
        <taxon>Bacteria</taxon>
        <taxon>Pseudomonadati</taxon>
        <taxon>Thermodesulfobacteriota</taxon>
        <taxon>Desulfobacteria</taxon>
        <taxon>Desulfobacterales</taxon>
        <taxon>Desulfobacteraceae</taxon>
        <taxon>Desulfobotulus</taxon>
    </lineage>
</organism>
<dbReference type="Pfam" id="PF12146">
    <property type="entry name" value="Hydrolase_4"/>
    <property type="match status" value="1"/>
</dbReference>
<comment type="caution">
    <text evidence="2">The sequence shown here is derived from an EMBL/GenBank/DDBJ whole genome shotgun (WGS) entry which is preliminary data.</text>
</comment>
<protein>
    <recommendedName>
        <fullName evidence="1">Serine aminopeptidase S33 domain-containing protein</fullName>
    </recommendedName>
</protein>
<evidence type="ECO:0000259" key="1">
    <source>
        <dbReference type="Pfam" id="PF12146"/>
    </source>
</evidence>
<gene>
    <name evidence="2" type="ORF">LZ24_02104</name>
</gene>
<proteinExistence type="predicted"/>
<dbReference type="OrthoDB" id="9777090at2"/>
<evidence type="ECO:0000313" key="3">
    <source>
        <dbReference type="Proteomes" id="UP000318307"/>
    </source>
</evidence>
<dbReference type="InterPro" id="IPR029058">
    <property type="entry name" value="AB_hydrolase_fold"/>
</dbReference>
<sequence>MNDNHILAALNHPAVQRVLFHPRADHAPAPLPPTFLKDIHTPEGIRLSGEYHSCGQAEAPLLLFFHGNGEIASEYRDLAPFFTALAWDFLVMDYRGYGRSQGEPTAISLQEDALFIFDTLYRENPARPLALMGRSLGSAAVLYIASKRSESISALIIESGFADTQPLIRLLGADMRALGIPEDADFGNLKGVQSFAGPTLIIHGENDHVIPIHQAEKLKKNASGQPLDMLVIPVADHNTLFYYGLKPYFAALGELLEKALNARI</sequence>
<dbReference type="Gene3D" id="3.40.50.1820">
    <property type="entry name" value="alpha/beta hydrolase"/>
    <property type="match status" value="1"/>
</dbReference>
<reference evidence="2 3" key="1">
    <citation type="submission" date="2019-07" db="EMBL/GenBank/DDBJ databases">
        <title>Genome sequencing of 100 strains of the haloalkaliphilic chemolithoautotrophic sulfur-oxidizing bacterium Thioalkalivibrio.</title>
        <authorList>
            <person name="Muyzer G."/>
        </authorList>
    </citation>
    <scope>NUCLEOTIDE SEQUENCE [LARGE SCALE GENOMIC DNA]</scope>
    <source>
        <strain evidence="2 3">ASO4-4</strain>
    </source>
</reference>
<dbReference type="RefSeq" id="WP_144685205.1">
    <property type="nucleotide sequence ID" value="NZ_VLLC01000015.1"/>
</dbReference>